<dbReference type="Proteomes" id="UP000503349">
    <property type="component" value="Chromosome 14"/>
</dbReference>
<proteinExistence type="predicted"/>
<accession>A0A6G1Q7X6</accession>
<reference evidence="1 2" key="1">
    <citation type="submission" date="2019-02" db="EMBL/GenBank/DDBJ databases">
        <title>Opniocepnalus argus genome.</title>
        <authorList>
            <person name="Zhou C."/>
            <person name="Xiao S."/>
        </authorList>
    </citation>
    <scope>NUCLEOTIDE SEQUENCE [LARGE SCALE GENOMIC DNA]</scope>
    <source>
        <strain evidence="1">OARG1902GOOAL</strain>
        <tissue evidence="1">Muscle</tissue>
    </source>
</reference>
<dbReference type="AlphaFoldDB" id="A0A6G1Q7X6"/>
<gene>
    <name evidence="1" type="ORF">EXN66_Car014309</name>
</gene>
<keyword evidence="2" id="KW-1185">Reference proteome</keyword>
<name>A0A6G1Q7X6_CHAAH</name>
<dbReference type="EMBL" id="CM015725">
    <property type="protein sequence ID" value="KAF3698622.1"/>
    <property type="molecule type" value="Genomic_DNA"/>
</dbReference>
<reference evidence="2" key="2">
    <citation type="submission" date="2019-02" db="EMBL/GenBank/DDBJ databases">
        <title>Opniocepnalus argus Var Kimnra genome.</title>
        <authorList>
            <person name="Zhou C."/>
            <person name="Xiao S."/>
        </authorList>
    </citation>
    <scope>NUCLEOTIDE SEQUENCE [LARGE SCALE GENOMIC DNA]</scope>
</reference>
<organism evidence="1 2">
    <name type="scientific">Channa argus</name>
    <name type="common">Northern snakehead</name>
    <name type="synonym">Ophicephalus argus</name>
    <dbReference type="NCBI Taxonomy" id="215402"/>
    <lineage>
        <taxon>Eukaryota</taxon>
        <taxon>Metazoa</taxon>
        <taxon>Chordata</taxon>
        <taxon>Craniata</taxon>
        <taxon>Vertebrata</taxon>
        <taxon>Euteleostomi</taxon>
        <taxon>Actinopterygii</taxon>
        <taxon>Neopterygii</taxon>
        <taxon>Teleostei</taxon>
        <taxon>Neoteleostei</taxon>
        <taxon>Acanthomorphata</taxon>
        <taxon>Anabantaria</taxon>
        <taxon>Anabantiformes</taxon>
        <taxon>Channoidei</taxon>
        <taxon>Channidae</taxon>
        <taxon>Channa</taxon>
    </lineage>
</organism>
<evidence type="ECO:0000313" key="2">
    <source>
        <dbReference type="Proteomes" id="UP000503349"/>
    </source>
</evidence>
<protein>
    <submittedName>
        <fullName evidence="1">Uncharacterized protein</fullName>
    </submittedName>
</protein>
<evidence type="ECO:0000313" key="1">
    <source>
        <dbReference type="EMBL" id="KAF3698622.1"/>
    </source>
</evidence>
<sequence>MHHLIAIPTQLREDESSDIMSRETGVSEKKSINQRKQTFFSDCYGRTQKKHGDTDAQPAGRYEGIWYEYSFFSVCSFVASLLCRCVWVGVCDSCNVCNAEQHH</sequence>